<dbReference type="Proteomes" id="UP000007350">
    <property type="component" value="Unassembled WGS sequence"/>
</dbReference>
<dbReference type="PANTHER" id="PTHR22602">
    <property type="entry name" value="TRANSFERASE CAF17, MITOCHONDRIAL-RELATED"/>
    <property type="match status" value="1"/>
</dbReference>
<dbReference type="InterPro" id="IPR045179">
    <property type="entry name" value="YgfZ/GcvT"/>
</dbReference>
<protein>
    <recommendedName>
        <fullName evidence="5">CAF17 C-terminal domain-containing protein</fullName>
    </recommendedName>
</protein>
<keyword evidence="3" id="KW-0496">Mitochondrion</keyword>
<dbReference type="InterPro" id="IPR017703">
    <property type="entry name" value="YgfZ/GCV_T_CS"/>
</dbReference>
<dbReference type="PANTHER" id="PTHR22602:SF0">
    <property type="entry name" value="TRANSFERASE CAF17, MITOCHONDRIAL-RELATED"/>
    <property type="match status" value="1"/>
</dbReference>
<accession>K2MWG3</accession>
<sequence>MSFLLFLVASRRVLRAWAFPPAEAAAACMGFKCLLSSRSLIRVSGAAAHEFLQGLFTNDLRLLHPGGSIWGCFLYHTGRLMCDAYLYQLSRVHSGEVCILVDVHRDVVDTLHDHLLDMRMRRRLQIDNAGKEFVVVAASSYGNGGIYEKEEEENEKKTPPLSCECETFMDPRSFAFPAPLHKSIFPLSKAPSVTDPVARYETFLYSAGIGEGPDVFKPAKSFPFECNTDFLRGVSFHKGCYLGQELTHRTHVMLVTRKRTVPLKLPSFQEKTGGGRRSVEKGEALLIDGRKVGELLTVCGDVGLGLLRLRYVDAATRTAPGLGLKDDVPVAITIPGWWEEEEVKKMLSQP</sequence>
<gene>
    <name evidence="6" type="ORF">MOQ_000212</name>
</gene>
<dbReference type="InterPro" id="IPR057460">
    <property type="entry name" value="CAF17_C"/>
</dbReference>
<proteinExistence type="predicted"/>
<evidence type="ECO:0000313" key="7">
    <source>
        <dbReference type="Proteomes" id="UP000007350"/>
    </source>
</evidence>
<comment type="caution">
    <text evidence="6">The sequence shown here is derived from an EMBL/GenBank/DDBJ whole genome shotgun (WGS) entry which is preliminary data.</text>
</comment>
<evidence type="ECO:0000256" key="3">
    <source>
        <dbReference type="ARBA" id="ARBA00023128"/>
    </source>
</evidence>
<dbReference type="GO" id="GO:0016226">
    <property type="term" value="P:iron-sulfur cluster assembly"/>
    <property type="evidence" value="ECO:0007669"/>
    <property type="project" value="TreeGrafter"/>
</dbReference>
<evidence type="ECO:0000256" key="4">
    <source>
        <dbReference type="SAM" id="SignalP"/>
    </source>
</evidence>
<dbReference type="OrthoDB" id="191995at2759"/>
<feature type="signal peptide" evidence="4">
    <location>
        <begin position="1"/>
        <end position="18"/>
    </location>
</feature>
<name>K2MWG3_TRYCR</name>
<evidence type="ECO:0000256" key="1">
    <source>
        <dbReference type="ARBA" id="ARBA00004173"/>
    </source>
</evidence>
<keyword evidence="2" id="KW-0809">Transit peptide</keyword>
<dbReference type="AlphaFoldDB" id="K2MWG3"/>
<keyword evidence="7" id="KW-1185">Reference proteome</keyword>
<evidence type="ECO:0000313" key="6">
    <source>
        <dbReference type="EMBL" id="EKF39558.1"/>
    </source>
</evidence>
<feature type="domain" description="CAF17 C-terminal" evidence="5">
    <location>
        <begin position="257"/>
        <end position="339"/>
    </location>
</feature>
<comment type="subcellular location">
    <subcellularLocation>
        <location evidence="1">Mitochondrion</location>
    </subcellularLocation>
</comment>
<feature type="chain" id="PRO_5003863958" description="CAF17 C-terminal domain-containing protein" evidence="4">
    <location>
        <begin position="19"/>
        <end position="350"/>
    </location>
</feature>
<keyword evidence="4" id="KW-0732">Signal</keyword>
<dbReference type="EMBL" id="AHKC01000822">
    <property type="protein sequence ID" value="EKF39558.1"/>
    <property type="molecule type" value="Genomic_DNA"/>
</dbReference>
<dbReference type="InterPro" id="IPR027266">
    <property type="entry name" value="TrmE/GcvT-like"/>
</dbReference>
<organism evidence="6 7">
    <name type="scientific">Trypanosoma cruzi marinkellei</name>
    <dbReference type="NCBI Taxonomy" id="85056"/>
    <lineage>
        <taxon>Eukaryota</taxon>
        <taxon>Discoba</taxon>
        <taxon>Euglenozoa</taxon>
        <taxon>Kinetoplastea</taxon>
        <taxon>Metakinetoplastina</taxon>
        <taxon>Trypanosomatida</taxon>
        <taxon>Trypanosomatidae</taxon>
        <taxon>Trypanosoma</taxon>
        <taxon>Schizotrypanum</taxon>
    </lineage>
</organism>
<evidence type="ECO:0000256" key="2">
    <source>
        <dbReference type="ARBA" id="ARBA00022946"/>
    </source>
</evidence>
<reference evidence="6 7" key="1">
    <citation type="journal article" date="2012" name="BMC Genomics">
        <title>Comparative genomic analysis of human infective Trypanosoma cruzi lineages with the bat-restricted subspecies T. cruzi marinkellei.</title>
        <authorList>
            <person name="Franzen O."/>
            <person name="Talavera-Lopez C."/>
            <person name="Ochaya S."/>
            <person name="Butler C.E."/>
            <person name="Messenger L.A."/>
            <person name="Lewis M.D."/>
            <person name="Llewellyn M.S."/>
            <person name="Marinkelle C.J."/>
            <person name="Tyler K.M."/>
            <person name="Miles M.A."/>
            <person name="Andersson B."/>
        </authorList>
    </citation>
    <scope>NUCLEOTIDE SEQUENCE [LARGE SCALE GENOMIC DNA]</scope>
    <source>
        <strain evidence="6 7">B7</strain>
    </source>
</reference>
<dbReference type="NCBIfam" id="TIGR03317">
    <property type="entry name" value="ygfZ_signature"/>
    <property type="match status" value="1"/>
</dbReference>
<dbReference type="Gene3D" id="3.30.1360.120">
    <property type="entry name" value="Probable tRNA modification gtpase trme, domain 1"/>
    <property type="match status" value="1"/>
</dbReference>
<evidence type="ECO:0000259" key="5">
    <source>
        <dbReference type="Pfam" id="PF25455"/>
    </source>
</evidence>
<dbReference type="Pfam" id="PF25455">
    <property type="entry name" value="Beta-barrel_CAF17_C"/>
    <property type="match status" value="1"/>
</dbReference>
<dbReference type="GO" id="GO:0005759">
    <property type="term" value="C:mitochondrial matrix"/>
    <property type="evidence" value="ECO:0007669"/>
    <property type="project" value="TreeGrafter"/>
</dbReference>
<dbReference type="SUPFAM" id="SSF103025">
    <property type="entry name" value="Folate-binding domain"/>
    <property type="match status" value="1"/>
</dbReference>